<evidence type="ECO:0000313" key="3">
    <source>
        <dbReference type="EMBL" id="KAK3364981.1"/>
    </source>
</evidence>
<feature type="region of interest" description="Disordered" evidence="1">
    <location>
        <begin position="1"/>
        <end position="34"/>
    </location>
</feature>
<name>A0AAE0JWF9_9PEZI</name>
<dbReference type="InterPro" id="IPR024752">
    <property type="entry name" value="Myb/SANT-like_dom"/>
</dbReference>
<feature type="compositionally biased region" description="Low complexity" evidence="1">
    <location>
        <begin position="1"/>
        <end position="19"/>
    </location>
</feature>
<evidence type="ECO:0000313" key="4">
    <source>
        <dbReference type="Proteomes" id="UP001287356"/>
    </source>
</evidence>
<keyword evidence="4" id="KW-1185">Reference proteome</keyword>
<sequence>MPSLSSLLSPDPATQQQQQHVPAMAQPRPQPHHMNVMPSLYQQQHIPATATATAQPRHMNGMPSLSSLPWPDPATQQQHFPATAQPRPQPHHMNVMPSLYQQQHIPATAQPPPMNAMPWISSLPSPYPATPAARASSRSNPHQLRTHYPYTRWPKNVKLVIFQTLCDCIDQGYRPKLVFKSAAYRKVISEVARQTNMMIGFAQIRWILDGQKEKFRRWQKIGEFPGAGWDEALKQWVLEPAAWDELIKTDPKIRALRGCSLPWLDLSKKLWGGIPEPERRTAAQDSPSLSEGQHV</sequence>
<dbReference type="EMBL" id="JAULSN010000009">
    <property type="protein sequence ID" value="KAK3364981.1"/>
    <property type="molecule type" value="Genomic_DNA"/>
</dbReference>
<comment type="caution">
    <text evidence="3">The sequence shown here is derived from an EMBL/GenBank/DDBJ whole genome shotgun (WGS) entry which is preliminary data.</text>
</comment>
<accession>A0AAE0JWF9</accession>
<dbReference type="Proteomes" id="UP001287356">
    <property type="component" value="Unassembled WGS sequence"/>
</dbReference>
<gene>
    <name evidence="3" type="ORF">B0T24DRAFT_598301</name>
</gene>
<feature type="domain" description="Myb/SANT-like" evidence="2">
    <location>
        <begin position="153"/>
        <end position="245"/>
    </location>
</feature>
<evidence type="ECO:0000256" key="1">
    <source>
        <dbReference type="SAM" id="MobiDB-lite"/>
    </source>
</evidence>
<dbReference type="Pfam" id="PF12776">
    <property type="entry name" value="Myb_DNA-bind_3"/>
    <property type="match status" value="1"/>
</dbReference>
<protein>
    <recommendedName>
        <fullName evidence="2">Myb/SANT-like domain-containing protein</fullName>
    </recommendedName>
</protein>
<proteinExistence type="predicted"/>
<organism evidence="3 4">
    <name type="scientific">Lasiosphaeria ovina</name>
    <dbReference type="NCBI Taxonomy" id="92902"/>
    <lineage>
        <taxon>Eukaryota</taxon>
        <taxon>Fungi</taxon>
        <taxon>Dikarya</taxon>
        <taxon>Ascomycota</taxon>
        <taxon>Pezizomycotina</taxon>
        <taxon>Sordariomycetes</taxon>
        <taxon>Sordariomycetidae</taxon>
        <taxon>Sordariales</taxon>
        <taxon>Lasiosphaeriaceae</taxon>
        <taxon>Lasiosphaeria</taxon>
    </lineage>
</organism>
<dbReference type="AlphaFoldDB" id="A0AAE0JWF9"/>
<reference evidence="3" key="1">
    <citation type="journal article" date="2023" name="Mol. Phylogenet. Evol.">
        <title>Genome-scale phylogeny and comparative genomics of the fungal order Sordariales.</title>
        <authorList>
            <person name="Hensen N."/>
            <person name="Bonometti L."/>
            <person name="Westerberg I."/>
            <person name="Brannstrom I.O."/>
            <person name="Guillou S."/>
            <person name="Cros-Aarteil S."/>
            <person name="Calhoun S."/>
            <person name="Haridas S."/>
            <person name="Kuo A."/>
            <person name="Mondo S."/>
            <person name="Pangilinan J."/>
            <person name="Riley R."/>
            <person name="LaButti K."/>
            <person name="Andreopoulos B."/>
            <person name="Lipzen A."/>
            <person name="Chen C."/>
            <person name="Yan M."/>
            <person name="Daum C."/>
            <person name="Ng V."/>
            <person name="Clum A."/>
            <person name="Steindorff A."/>
            <person name="Ohm R.A."/>
            <person name="Martin F."/>
            <person name="Silar P."/>
            <person name="Natvig D.O."/>
            <person name="Lalanne C."/>
            <person name="Gautier V."/>
            <person name="Ament-Velasquez S.L."/>
            <person name="Kruys A."/>
            <person name="Hutchinson M.I."/>
            <person name="Powell A.J."/>
            <person name="Barry K."/>
            <person name="Miller A.N."/>
            <person name="Grigoriev I.V."/>
            <person name="Debuchy R."/>
            <person name="Gladieux P."/>
            <person name="Hiltunen Thoren M."/>
            <person name="Johannesson H."/>
        </authorList>
    </citation>
    <scope>NUCLEOTIDE SEQUENCE</scope>
    <source>
        <strain evidence="3">CBS 958.72</strain>
    </source>
</reference>
<reference evidence="3" key="2">
    <citation type="submission" date="2023-06" db="EMBL/GenBank/DDBJ databases">
        <authorList>
            <consortium name="Lawrence Berkeley National Laboratory"/>
            <person name="Haridas S."/>
            <person name="Hensen N."/>
            <person name="Bonometti L."/>
            <person name="Westerberg I."/>
            <person name="Brannstrom I.O."/>
            <person name="Guillou S."/>
            <person name="Cros-Aarteil S."/>
            <person name="Calhoun S."/>
            <person name="Kuo A."/>
            <person name="Mondo S."/>
            <person name="Pangilinan J."/>
            <person name="Riley R."/>
            <person name="Labutti K."/>
            <person name="Andreopoulos B."/>
            <person name="Lipzen A."/>
            <person name="Chen C."/>
            <person name="Yanf M."/>
            <person name="Daum C."/>
            <person name="Ng V."/>
            <person name="Clum A."/>
            <person name="Steindorff A."/>
            <person name="Ohm R."/>
            <person name="Martin F."/>
            <person name="Silar P."/>
            <person name="Natvig D."/>
            <person name="Lalanne C."/>
            <person name="Gautier V."/>
            <person name="Ament-Velasquez S.L."/>
            <person name="Kruys A."/>
            <person name="Hutchinson M.I."/>
            <person name="Powell A.J."/>
            <person name="Barry K."/>
            <person name="Miller A.N."/>
            <person name="Grigoriev I.V."/>
            <person name="Debuchy R."/>
            <person name="Gladieux P."/>
            <person name="Thoren M.H."/>
            <person name="Johannesson H."/>
        </authorList>
    </citation>
    <scope>NUCLEOTIDE SEQUENCE</scope>
    <source>
        <strain evidence="3">CBS 958.72</strain>
    </source>
</reference>
<evidence type="ECO:0000259" key="2">
    <source>
        <dbReference type="Pfam" id="PF12776"/>
    </source>
</evidence>